<keyword evidence="1" id="KW-0732">Signal</keyword>
<reference evidence="3" key="1">
    <citation type="submission" date="2021-01" db="EMBL/GenBank/DDBJ databases">
        <authorList>
            <person name="Corre E."/>
            <person name="Pelletier E."/>
            <person name="Niang G."/>
            <person name="Scheremetjew M."/>
            <person name="Finn R."/>
            <person name="Kale V."/>
            <person name="Holt S."/>
            <person name="Cochrane G."/>
            <person name="Meng A."/>
            <person name="Brown T."/>
            <person name="Cohen L."/>
        </authorList>
    </citation>
    <scope>NUCLEOTIDE SEQUENCE</scope>
    <source>
        <strain evidence="3">NIES-2562</strain>
    </source>
</reference>
<feature type="chain" id="PRO_5031085562" description="DUF676 domain-containing protein" evidence="1">
    <location>
        <begin position="29"/>
        <end position="339"/>
    </location>
</feature>
<dbReference type="PANTHER" id="PTHR12482">
    <property type="entry name" value="LIPASE ROG1-RELATED-RELATED"/>
    <property type="match status" value="1"/>
</dbReference>
<dbReference type="AlphaFoldDB" id="A0A7S3GE09"/>
<protein>
    <recommendedName>
        <fullName evidence="2">DUF676 domain-containing protein</fullName>
    </recommendedName>
</protein>
<dbReference type="Pfam" id="PF05057">
    <property type="entry name" value="DUF676"/>
    <property type="match status" value="1"/>
</dbReference>
<accession>A0A7S3GE09</accession>
<dbReference type="PANTHER" id="PTHR12482:SF62">
    <property type="entry name" value="LIPASE ROG1-RELATED"/>
    <property type="match status" value="1"/>
</dbReference>
<feature type="signal peptide" evidence="1">
    <location>
        <begin position="1"/>
        <end position="28"/>
    </location>
</feature>
<name>A0A7S3GE09_9EUKA</name>
<gene>
    <name evidence="3" type="ORF">PBIL07802_LOCUS25448</name>
</gene>
<dbReference type="InterPro" id="IPR044294">
    <property type="entry name" value="Lipase-like"/>
</dbReference>
<evidence type="ECO:0000259" key="2">
    <source>
        <dbReference type="Pfam" id="PF05057"/>
    </source>
</evidence>
<dbReference type="EMBL" id="HBIB01039110">
    <property type="protein sequence ID" value="CAE0263151.1"/>
    <property type="molecule type" value="Transcribed_RNA"/>
</dbReference>
<dbReference type="SUPFAM" id="SSF53474">
    <property type="entry name" value="alpha/beta-Hydrolases"/>
    <property type="match status" value="1"/>
</dbReference>
<proteinExistence type="predicted"/>
<organism evidence="3">
    <name type="scientific">Palpitomonas bilix</name>
    <dbReference type="NCBI Taxonomy" id="652834"/>
    <lineage>
        <taxon>Eukaryota</taxon>
        <taxon>Eukaryota incertae sedis</taxon>
    </lineage>
</organism>
<dbReference type="Gene3D" id="3.40.50.1820">
    <property type="entry name" value="alpha/beta hydrolase"/>
    <property type="match status" value="1"/>
</dbReference>
<dbReference type="InterPro" id="IPR029058">
    <property type="entry name" value="AB_hydrolase_fold"/>
</dbReference>
<feature type="domain" description="DUF676" evidence="2">
    <location>
        <begin position="37"/>
        <end position="230"/>
    </location>
</feature>
<sequence>MKRKTCTFFLVPALALAVAMLLTWPVERLPQKVVKGKERHLVICVHGFMGHPCNCDGIAEVVSERERDVVVYKSYANWEWPLPYSLRPTLDGVEKGGLRLAAELEAFVARHPDLETVSLVGISLGGLYARYAAGILFDSHQHTIAGLTPRYFISFASPHIGTRRGHNLLFHYMIRTFGLQTGTDLVLADEGKVVKTLADADTPYYKALASFEHRVAYANLHHDDKVPFYSSAMDYEPSHSEEAAAKMGSSVIEVLDSKTPPDPPSNSDQTSEWEAPNEDEIQMVTSLRKLPWRIVQVYFDHPLASFTAHDAISNSWWIASYGHDVLSHLVDDIIDFDQL</sequence>
<dbReference type="InterPro" id="IPR007751">
    <property type="entry name" value="DUF676_lipase-like"/>
</dbReference>
<evidence type="ECO:0000313" key="3">
    <source>
        <dbReference type="EMBL" id="CAE0263151.1"/>
    </source>
</evidence>
<evidence type="ECO:0000256" key="1">
    <source>
        <dbReference type="SAM" id="SignalP"/>
    </source>
</evidence>